<keyword evidence="2" id="KW-0479">Metal-binding</keyword>
<protein>
    <submittedName>
        <fullName evidence="4">Cytochrome P450 71A6</fullName>
        <ecNumber evidence="4">1.14.-.-</ecNumber>
    </submittedName>
</protein>
<evidence type="ECO:0000313" key="4">
    <source>
        <dbReference type="EMBL" id="KHN45601.1"/>
    </source>
</evidence>
<dbReference type="GO" id="GO:0004497">
    <property type="term" value="F:monooxygenase activity"/>
    <property type="evidence" value="ECO:0007669"/>
    <property type="project" value="InterPro"/>
</dbReference>
<proteinExistence type="inferred from homology"/>
<dbReference type="PANTHER" id="PTHR47955">
    <property type="entry name" value="CYTOCHROME P450 FAMILY 71 PROTEIN"/>
    <property type="match status" value="1"/>
</dbReference>
<feature type="non-terminal residue" evidence="4">
    <location>
        <position position="1"/>
    </location>
</feature>
<dbReference type="Proteomes" id="UP000053555">
    <property type="component" value="Unassembled WGS sequence"/>
</dbReference>
<dbReference type="GO" id="GO:0005506">
    <property type="term" value="F:iron ion binding"/>
    <property type="evidence" value="ECO:0007669"/>
    <property type="project" value="InterPro"/>
</dbReference>
<comment type="similarity">
    <text evidence="1">Belongs to the cytochrome P450 family.</text>
</comment>
<keyword evidence="4" id="KW-0560">Oxidoreductase</keyword>
<dbReference type="Gene3D" id="1.10.630.10">
    <property type="entry name" value="Cytochrome P450"/>
    <property type="match status" value="1"/>
</dbReference>
<gene>
    <name evidence="4" type="ORF">glysoja_042639</name>
</gene>
<dbReference type="EC" id="1.14.-.-" evidence="4"/>
<feature type="non-terminal residue" evidence="4">
    <location>
        <position position="91"/>
    </location>
</feature>
<reference evidence="4" key="1">
    <citation type="submission" date="2014-07" db="EMBL/GenBank/DDBJ databases">
        <title>Identification of a novel salt tolerance gene in wild soybean by whole-genome sequencing.</title>
        <authorList>
            <person name="Lam H.-M."/>
            <person name="Qi X."/>
            <person name="Li M.-W."/>
            <person name="Liu X."/>
            <person name="Xie M."/>
            <person name="Ni M."/>
            <person name="Xu X."/>
        </authorList>
    </citation>
    <scope>NUCLEOTIDE SEQUENCE [LARGE SCALE GENOMIC DNA]</scope>
    <source>
        <tissue evidence="4">Root</tissue>
    </source>
</reference>
<dbReference type="SUPFAM" id="SSF48264">
    <property type="entry name" value="Cytochrome P450"/>
    <property type="match status" value="1"/>
</dbReference>
<keyword evidence="3" id="KW-0408">Iron</keyword>
<dbReference type="InterPro" id="IPR001128">
    <property type="entry name" value="Cyt_P450"/>
</dbReference>
<evidence type="ECO:0000256" key="3">
    <source>
        <dbReference type="ARBA" id="ARBA00023004"/>
    </source>
</evidence>
<dbReference type="GO" id="GO:0020037">
    <property type="term" value="F:heme binding"/>
    <property type="evidence" value="ECO:0007669"/>
    <property type="project" value="InterPro"/>
</dbReference>
<dbReference type="EMBL" id="KN642032">
    <property type="protein sequence ID" value="KHN45601.1"/>
    <property type="molecule type" value="Genomic_DNA"/>
</dbReference>
<evidence type="ECO:0000256" key="1">
    <source>
        <dbReference type="ARBA" id="ARBA00010617"/>
    </source>
</evidence>
<evidence type="ECO:0000256" key="2">
    <source>
        <dbReference type="ARBA" id="ARBA00022723"/>
    </source>
</evidence>
<accession>A0A0B2SFS0</accession>
<name>A0A0B2SFS0_GLYSO</name>
<dbReference type="InterPro" id="IPR036396">
    <property type="entry name" value="Cyt_P450_sf"/>
</dbReference>
<dbReference type="AlphaFoldDB" id="A0A0B2SFS0"/>
<dbReference type="PANTHER" id="PTHR47955:SF15">
    <property type="entry name" value="CYTOCHROME P450 71A2-LIKE"/>
    <property type="match status" value="1"/>
</dbReference>
<sequence length="91" mass="10137">WDQSLEFKLERFLSSSIDFKGLDFELIPFGAKRRGCPRVTFATIIIEVVLANLVHQFDWSLPSGATGEDLDMSETTGLVVHKKSPLLVATV</sequence>
<dbReference type="GO" id="GO:0016705">
    <property type="term" value="F:oxidoreductase activity, acting on paired donors, with incorporation or reduction of molecular oxygen"/>
    <property type="evidence" value="ECO:0007669"/>
    <property type="project" value="InterPro"/>
</dbReference>
<dbReference type="Pfam" id="PF00067">
    <property type="entry name" value="p450"/>
    <property type="match status" value="1"/>
</dbReference>
<organism evidence="4">
    <name type="scientific">Glycine soja</name>
    <name type="common">Wild soybean</name>
    <dbReference type="NCBI Taxonomy" id="3848"/>
    <lineage>
        <taxon>Eukaryota</taxon>
        <taxon>Viridiplantae</taxon>
        <taxon>Streptophyta</taxon>
        <taxon>Embryophyta</taxon>
        <taxon>Tracheophyta</taxon>
        <taxon>Spermatophyta</taxon>
        <taxon>Magnoliopsida</taxon>
        <taxon>eudicotyledons</taxon>
        <taxon>Gunneridae</taxon>
        <taxon>Pentapetalae</taxon>
        <taxon>rosids</taxon>
        <taxon>fabids</taxon>
        <taxon>Fabales</taxon>
        <taxon>Fabaceae</taxon>
        <taxon>Papilionoideae</taxon>
        <taxon>50 kb inversion clade</taxon>
        <taxon>NPAAA clade</taxon>
        <taxon>indigoferoid/millettioid clade</taxon>
        <taxon>Phaseoleae</taxon>
        <taxon>Glycine</taxon>
        <taxon>Glycine subgen. Soja</taxon>
    </lineage>
</organism>